<dbReference type="EMBL" id="LKAM01000007">
    <property type="protein sequence ID" value="KUM47397.1"/>
    <property type="molecule type" value="Genomic_DNA"/>
</dbReference>
<reference evidence="1" key="1">
    <citation type="journal article" date="2015" name="Genome Biol. Evol.">
        <title>Organellar Genomes of White Spruce (Picea glauca): Assembly and Annotation.</title>
        <authorList>
            <person name="Jackman S.D."/>
            <person name="Warren R.L."/>
            <person name="Gibb E.A."/>
            <person name="Vandervalk B.P."/>
            <person name="Mohamadi H."/>
            <person name="Chu J."/>
            <person name="Raymond A."/>
            <person name="Pleasance S."/>
            <person name="Coope R."/>
            <person name="Wildung M.R."/>
            <person name="Ritland C.E."/>
            <person name="Bousquet J."/>
            <person name="Jones S.J."/>
            <person name="Bohlmann J."/>
            <person name="Birol I."/>
        </authorList>
    </citation>
    <scope>NUCLEOTIDE SEQUENCE [LARGE SCALE GENOMIC DNA]</scope>
    <source>
        <tissue evidence="1">Flushing bud</tissue>
    </source>
</reference>
<comment type="caution">
    <text evidence="1">The sequence shown here is derived from an EMBL/GenBank/DDBJ whole genome shotgun (WGS) entry which is preliminary data.</text>
</comment>
<keyword evidence="1" id="KW-0496">Mitochondrion</keyword>
<geneLocation type="mitochondrion" evidence="1"/>
<sequence>MFKVQVMEPAGLEGVDASQVDSMLISKGIYRQHRKVNSKGEKCPSKHVRPVTKFGEAVFPKSKQFQQSKTGWVAVDPTEKSSI</sequence>
<name>A0A101LXY0_PICGL</name>
<accession>A0A101LXY0</accession>
<protein>
    <submittedName>
        <fullName evidence="1">Uncharacterized protein</fullName>
    </submittedName>
</protein>
<gene>
    <name evidence="1" type="ORF">ABT39_MTgene5582</name>
</gene>
<dbReference type="AlphaFoldDB" id="A0A101LXY0"/>
<evidence type="ECO:0000313" key="1">
    <source>
        <dbReference type="EMBL" id="KUM47397.1"/>
    </source>
</evidence>
<proteinExistence type="predicted"/>
<organism evidence="1">
    <name type="scientific">Picea glauca</name>
    <name type="common">White spruce</name>
    <name type="synonym">Pinus glauca</name>
    <dbReference type="NCBI Taxonomy" id="3330"/>
    <lineage>
        <taxon>Eukaryota</taxon>
        <taxon>Viridiplantae</taxon>
        <taxon>Streptophyta</taxon>
        <taxon>Embryophyta</taxon>
        <taxon>Tracheophyta</taxon>
        <taxon>Spermatophyta</taxon>
        <taxon>Pinopsida</taxon>
        <taxon>Pinidae</taxon>
        <taxon>Conifers I</taxon>
        <taxon>Pinales</taxon>
        <taxon>Pinaceae</taxon>
        <taxon>Picea</taxon>
    </lineage>
</organism>